<gene>
    <name evidence="2" type="ORF">M6D93_06020</name>
</gene>
<name>A0ABY4R0X9_9ACTN</name>
<dbReference type="Proteomes" id="UP001056336">
    <property type="component" value="Chromosome"/>
</dbReference>
<dbReference type="InterPro" id="IPR051448">
    <property type="entry name" value="CdaR-like_regulators"/>
</dbReference>
<feature type="domain" description="PucR C-terminal helix-turn-helix" evidence="1">
    <location>
        <begin position="381"/>
        <end position="439"/>
    </location>
</feature>
<dbReference type="PANTHER" id="PTHR33744:SF17">
    <property type="entry name" value="CONSERVED PROTEIN"/>
    <property type="match status" value="1"/>
</dbReference>
<dbReference type="EMBL" id="CP097332">
    <property type="protein sequence ID" value="UQX89561.1"/>
    <property type="molecule type" value="Genomic_DNA"/>
</dbReference>
<protein>
    <submittedName>
        <fullName evidence="2">Helix-turn-helix domain-containing protein</fullName>
    </submittedName>
</protein>
<evidence type="ECO:0000313" key="2">
    <source>
        <dbReference type="EMBL" id="UQX89561.1"/>
    </source>
</evidence>
<dbReference type="InterPro" id="IPR025736">
    <property type="entry name" value="PucR_C-HTH_dom"/>
</dbReference>
<dbReference type="Pfam" id="PF13556">
    <property type="entry name" value="HTH_30"/>
    <property type="match status" value="1"/>
</dbReference>
<reference evidence="2" key="1">
    <citation type="journal article" date="2018" name="Int. J. Syst. Evol. Microbiol.">
        <title>Jatrophihabitans telluris sp. nov., isolated from sediment soil of lava forest wetlands and the emended description of the genus Jatrophihabitans.</title>
        <authorList>
            <person name="Lee K.C."/>
            <person name="Suh M.K."/>
            <person name="Eom M.K."/>
            <person name="Kim K.K."/>
            <person name="Kim J.S."/>
            <person name="Kim D.S."/>
            <person name="Ko S.H."/>
            <person name="Shin Y.K."/>
            <person name="Lee J.S."/>
        </authorList>
    </citation>
    <scope>NUCLEOTIDE SEQUENCE</scope>
    <source>
        <strain evidence="2">N237</strain>
    </source>
</reference>
<proteinExistence type="predicted"/>
<reference evidence="2" key="2">
    <citation type="submission" date="2022-05" db="EMBL/GenBank/DDBJ databases">
        <authorList>
            <person name="Kim J.-S."/>
            <person name="Lee K."/>
            <person name="Suh M."/>
            <person name="Eom M."/>
            <person name="Kim J.-S."/>
            <person name="Kim D.-S."/>
            <person name="Ko S.-H."/>
            <person name="Shin Y."/>
            <person name="Lee J.-S."/>
        </authorList>
    </citation>
    <scope>NUCLEOTIDE SEQUENCE</scope>
    <source>
        <strain evidence="2">N237</strain>
    </source>
</reference>
<dbReference type="PANTHER" id="PTHR33744">
    <property type="entry name" value="CARBOHYDRATE DIACID REGULATOR"/>
    <property type="match status" value="1"/>
</dbReference>
<dbReference type="Gene3D" id="1.10.10.2840">
    <property type="entry name" value="PucR C-terminal helix-turn-helix domain"/>
    <property type="match status" value="1"/>
</dbReference>
<accession>A0ABY4R0X9</accession>
<organism evidence="2 3">
    <name type="scientific">Jatrophihabitans telluris</name>
    <dbReference type="NCBI Taxonomy" id="2038343"/>
    <lineage>
        <taxon>Bacteria</taxon>
        <taxon>Bacillati</taxon>
        <taxon>Actinomycetota</taxon>
        <taxon>Actinomycetes</taxon>
        <taxon>Jatrophihabitantales</taxon>
        <taxon>Jatrophihabitantaceae</taxon>
        <taxon>Jatrophihabitans</taxon>
    </lineage>
</organism>
<dbReference type="RefSeq" id="WP_249773457.1">
    <property type="nucleotide sequence ID" value="NZ_CP097332.1"/>
</dbReference>
<evidence type="ECO:0000259" key="1">
    <source>
        <dbReference type="Pfam" id="PF13556"/>
    </source>
</evidence>
<dbReference type="InterPro" id="IPR042070">
    <property type="entry name" value="PucR_C-HTH_sf"/>
</dbReference>
<sequence>MDSSDSRSEVDAVLLVSAGTDPGRRQALEELADAAGVGLSWVQPGQSLPDAAGGAADTAATAATAATADIADLAQTIATLTGGLVTIEDTAARVLGYSRSGEDVDDLRRLSILERSGPERYLALLREWGVYDRLAASEDVVEIAEHPESGVRRRLAVGIFAGARQLGTIWVQQGRSDFPPHARQALLGAARLAAAALLDRAGPDRVPSNAELVRRQLQSGRVGPDPGPKPRPRTVISFVPAPGRDATETRQRRQDLQSVVGVHGAAYRRDALAGEFDGQVQLLVPGGTDRLPAMVRALIGSAKARYGFAVRAGIGPTVEEAELGRSLRGAQLALSLGTASVTTFGEVRPLALIRAAEEKVAAVPELHDSRVDALIAEEPELARTLLTHLRSGAQVSATAADLGIHQTTVRYRLRRITELTGIDLSDADQCLATQLQLRVRAHPPVGGA</sequence>
<keyword evidence="3" id="KW-1185">Reference proteome</keyword>
<evidence type="ECO:0000313" key="3">
    <source>
        <dbReference type="Proteomes" id="UP001056336"/>
    </source>
</evidence>